<reference evidence="1 2" key="1">
    <citation type="submission" date="2019-10" db="EMBL/GenBank/DDBJ databases">
        <title>Assembly and Annotation for the nematode Trichostrongylus colubriformis.</title>
        <authorList>
            <person name="Martin J."/>
        </authorList>
    </citation>
    <scope>NUCLEOTIDE SEQUENCE [LARGE SCALE GENOMIC DNA]</scope>
    <source>
        <strain evidence="1">G859</strain>
        <tissue evidence="1">Whole worm</tissue>
    </source>
</reference>
<name>A0AAN8FLY3_TRICO</name>
<dbReference type="EMBL" id="WIXE01006076">
    <property type="protein sequence ID" value="KAK5981626.1"/>
    <property type="molecule type" value="Genomic_DNA"/>
</dbReference>
<keyword evidence="2" id="KW-1185">Reference proteome</keyword>
<proteinExistence type="predicted"/>
<dbReference type="AlphaFoldDB" id="A0AAN8FLY3"/>
<comment type="caution">
    <text evidence="1">The sequence shown here is derived from an EMBL/GenBank/DDBJ whole genome shotgun (WGS) entry which is preliminary data.</text>
</comment>
<gene>
    <name evidence="1" type="ORF">GCK32_019443</name>
</gene>
<protein>
    <submittedName>
        <fullName evidence="1">Uncharacterized protein</fullName>
    </submittedName>
</protein>
<evidence type="ECO:0000313" key="1">
    <source>
        <dbReference type="EMBL" id="KAK5981626.1"/>
    </source>
</evidence>
<organism evidence="1 2">
    <name type="scientific">Trichostrongylus colubriformis</name>
    <name type="common">Black scour worm</name>
    <dbReference type="NCBI Taxonomy" id="6319"/>
    <lineage>
        <taxon>Eukaryota</taxon>
        <taxon>Metazoa</taxon>
        <taxon>Ecdysozoa</taxon>
        <taxon>Nematoda</taxon>
        <taxon>Chromadorea</taxon>
        <taxon>Rhabditida</taxon>
        <taxon>Rhabditina</taxon>
        <taxon>Rhabditomorpha</taxon>
        <taxon>Strongyloidea</taxon>
        <taxon>Trichostrongylidae</taxon>
        <taxon>Trichostrongylus</taxon>
    </lineage>
</organism>
<evidence type="ECO:0000313" key="2">
    <source>
        <dbReference type="Proteomes" id="UP001331761"/>
    </source>
</evidence>
<dbReference type="Proteomes" id="UP001331761">
    <property type="component" value="Unassembled WGS sequence"/>
</dbReference>
<sequence length="251" mass="26969">MSEASSVLVEQTDPRESNNIDIENEAVVDITASMDICVTPPDFEEITMLSTGIEAIHVLNETSDISSKSLSVYGEIELENEANYVDIETTCEMDLTKSVETQATQDALPESTKESTAVCDEDMKTAQVEQALPSVPPSTSTENASTCRTALEKSTLSASTEGVSTCQMAVTEPVKKQPVVEPKAIKTSEKTVQVDAELGASATRMAAGMSSRSDVYYGCGDARVSTFKSLLIFPPVIILDAVPMKGQFIKY</sequence>
<accession>A0AAN8FLY3</accession>